<proteinExistence type="predicted"/>
<gene>
    <name evidence="3" type="ORF">QBC34DRAFT_477101</name>
</gene>
<dbReference type="GO" id="GO:0008239">
    <property type="term" value="F:dipeptidyl-peptidase activity"/>
    <property type="evidence" value="ECO:0007669"/>
    <property type="project" value="InterPro"/>
</dbReference>
<dbReference type="SUPFAM" id="SSF53474">
    <property type="entry name" value="alpha/beta-Hydrolases"/>
    <property type="match status" value="1"/>
</dbReference>
<keyword evidence="4" id="KW-1185">Reference proteome</keyword>
<comment type="caution">
    <text evidence="3">The sequence shown here is derived from an EMBL/GenBank/DDBJ whole genome shotgun (WGS) entry which is preliminary data.</text>
</comment>
<organism evidence="3 4">
    <name type="scientific">Podospora aff. communis PSN243</name>
    <dbReference type="NCBI Taxonomy" id="3040156"/>
    <lineage>
        <taxon>Eukaryota</taxon>
        <taxon>Fungi</taxon>
        <taxon>Dikarya</taxon>
        <taxon>Ascomycota</taxon>
        <taxon>Pezizomycotina</taxon>
        <taxon>Sordariomycetes</taxon>
        <taxon>Sordariomycetidae</taxon>
        <taxon>Sordariales</taxon>
        <taxon>Podosporaceae</taxon>
        <taxon>Podospora</taxon>
    </lineage>
</organism>
<evidence type="ECO:0000259" key="2">
    <source>
        <dbReference type="SMART" id="SM00939"/>
    </source>
</evidence>
<dbReference type="Gene3D" id="1.10.3020.10">
    <property type="entry name" value="alpha-amino acid ester hydrolase ( Helical cap domain)"/>
    <property type="match status" value="1"/>
</dbReference>
<dbReference type="InterPro" id="IPR005674">
    <property type="entry name" value="CocE/Ser_esterase"/>
</dbReference>
<dbReference type="Pfam" id="PF02129">
    <property type="entry name" value="Peptidase_S15"/>
    <property type="match status" value="1"/>
</dbReference>
<dbReference type="SUPFAM" id="SSF49785">
    <property type="entry name" value="Galactose-binding domain-like"/>
    <property type="match status" value="1"/>
</dbReference>
<dbReference type="NCBIfam" id="TIGR00976">
    <property type="entry name" value="CocE_NonD"/>
    <property type="match status" value="1"/>
</dbReference>
<feature type="non-terminal residue" evidence="3">
    <location>
        <position position="564"/>
    </location>
</feature>
<keyword evidence="1" id="KW-0378">Hydrolase</keyword>
<accession>A0AAV9G6W0</accession>
<dbReference type="InterPro" id="IPR008979">
    <property type="entry name" value="Galactose-bd-like_sf"/>
</dbReference>
<evidence type="ECO:0000256" key="1">
    <source>
        <dbReference type="ARBA" id="ARBA00022801"/>
    </source>
</evidence>
<dbReference type="Gene3D" id="2.60.120.260">
    <property type="entry name" value="Galactose-binding domain-like"/>
    <property type="match status" value="1"/>
</dbReference>
<dbReference type="InterPro" id="IPR029058">
    <property type="entry name" value="AB_hydrolase_fold"/>
</dbReference>
<dbReference type="Pfam" id="PF08530">
    <property type="entry name" value="PepX_C"/>
    <property type="match status" value="1"/>
</dbReference>
<reference evidence="3" key="1">
    <citation type="journal article" date="2023" name="Mol. Phylogenet. Evol.">
        <title>Genome-scale phylogeny and comparative genomics of the fungal order Sordariales.</title>
        <authorList>
            <person name="Hensen N."/>
            <person name="Bonometti L."/>
            <person name="Westerberg I."/>
            <person name="Brannstrom I.O."/>
            <person name="Guillou S."/>
            <person name="Cros-Aarteil S."/>
            <person name="Calhoun S."/>
            <person name="Haridas S."/>
            <person name="Kuo A."/>
            <person name="Mondo S."/>
            <person name="Pangilinan J."/>
            <person name="Riley R."/>
            <person name="LaButti K."/>
            <person name="Andreopoulos B."/>
            <person name="Lipzen A."/>
            <person name="Chen C."/>
            <person name="Yan M."/>
            <person name="Daum C."/>
            <person name="Ng V."/>
            <person name="Clum A."/>
            <person name="Steindorff A."/>
            <person name="Ohm R.A."/>
            <person name="Martin F."/>
            <person name="Silar P."/>
            <person name="Natvig D.O."/>
            <person name="Lalanne C."/>
            <person name="Gautier V."/>
            <person name="Ament-Velasquez S.L."/>
            <person name="Kruys A."/>
            <person name="Hutchinson M.I."/>
            <person name="Powell A.J."/>
            <person name="Barry K."/>
            <person name="Miller A.N."/>
            <person name="Grigoriev I.V."/>
            <person name="Debuchy R."/>
            <person name="Gladieux P."/>
            <person name="Hiltunen Thoren M."/>
            <person name="Johannesson H."/>
        </authorList>
    </citation>
    <scope>NUCLEOTIDE SEQUENCE</scope>
    <source>
        <strain evidence="3">PSN243</strain>
    </source>
</reference>
<dbReference type="InterPro" id="IPR013736">
    <property type="entry name" value="Xaa-Pro_dipept_C"/>
</dbReference>
<dbReference type="InterPro" id="IPR000383">
    <property type="entry name" value="Xaa-Pro-like_dom"/>
</dbReference>
<evidence type="ECO:0000313" key="4">
    <source>
        <dbReference type="Proteomes" id="UP001321760"/>
    </source>
</evidence>
<evidence type="ECO:0000313" key="3">
    <source>
        <dbReference type="EMBL" id="KAK4443562.1"/>
    </source>
</evidence>
<dbReference type="Gene3D" id="3.40.50.1820">
    <property type="entry name" value="alpha/beta hydrolase"/>
    <property type="match status" value="1"/>
</dbReference>
<feature type="domain" description="Xaa-Pro dipeptidyl-peptidase C-terminal" evidence="2">
    <location>
        <begin position="321"/>
        <end position="560"/>
    </location>
</feature>
<protein>
    <submittedName>
        <fullName evidence="3">Galactose-binding domain-like protein</fullName>
    </submittedName>
</protein>
<name>A0AAV9G6W0_9PEZI</name>
<dbReference type="SMART" id="SM00939">
    <property type="entry name" value="PepX_C"/>
    <property type="match status" value="1"/>
</dbReference>
<dbReference type="AlphaFoldDB" id="A0AAV9G6W0"/>
<dbReference type="Proteomes" id="UP001321760">
    <property type="component" value="Unassembled WGS sequence"/>
</dbReference>
<dbReference type="EMBL" id="MU865991">
    <property type="protein sequence ID" value="KAK4443562.1"/>
    <property type="molecule type" value="Genomic_DNA"/>
</dbReference>
<reference evidence="3" key="2">
    <citation type="submission" date="2023-05" db="EMBL/GenBank/DDBJ databases">
        <authorList>
            <consortium name="Lawrence Berkeley National Laboratory"/>
            <person name="Steindorff A."/>
            <person name="Hensen N."/>
            <person name="Bonometti L."/>
            <person name="Westerberg I."/>
            <person name="Brannstrom I.O."/>
            <person name="Guillou S."/>
            <person name="Cros-Aarteil S."/>
            <person name="Calhoun S."/>
            <person name="Haridas S."/>
            <person name="Kuo A."/>
            <person name="Mondo S."/>
            <person name="Pangilinan J."/>
            <person name="Riley R."/>
            <person name="Labutti K."/>
            <person name="Andreopoulos B."/>
            <person name="Lipzen A."/>
            <person name="Chen C."/>
            <person name="Yanf M."/>
            <person name="Daum C."/>
            <person name="Ng V."/>
            <person name="Clum A."/>
            <person name="Ohm R."/>
            <person name="Martin F."/>
            <person name="Silar P."/>
            <person name="Natvig D."/>
            <person name="Lalanne C."/>
            <person name="Gautier V."/>
            <person name="Ament-Velasquez S.L."/>
            <person name="Kruys A."/>
            <person name="Hutchinson M.I."/>
            <person name="Powell A.J."/>
            <person name="Barry K."/>
            <person name="Miller A.N."/>
            <person name="Grigoriev I.V."/>
            <person name="Debuchy R."/>
            <person name="Gladieux P."/>
            <person name="Thoren M.H."/>
            <person name="Johannesson H."/>
        </authorList>
    </citation>
    <scope>NUCLEOTIDE SEQUENCE</scope>
    <source>
        <strain evidence="3">PSN243</strain>
    </source>
</reference>
<sequence>MAPVQRGYLGALLDRIVGWKSSLAPETTGYTVESLRIPVGDKIDLAADLYRPLQPSPAKGTILIRTPYGIGVLMAIAHARPLAARGYQVLLSSCRGTNESGGDLDPGRNEAADGQVVLKWMREQAWYTGSFATLGASYIGYVQWALLSETPPPDLRAAAIYTGPHDMSRFIWGTGALDSSVFAWADFTTRQKRGDSQLSLILALASQQAALRPIFDSLDIVNAANKYFQDRYTNNMPSWLEEIIIHPDLTDKYWRPLQHSDALAKASLPIFLTTGWYDLILPQVIEQYTALSRRGCNVALTIGPWSHVEAGTGFNVLAETYDFFEEHFSNTPKPSPRKSPVRVYITGANQWINLPKWPLTPTPHELFLVSNNTLSAQKPTNSNIPDSTFTFDPADPTPFVGTPPLFDRGGGQRKPDTPLSERHDVLIFTTDPLDADLEVCGKPVVTLYHKSDNPHVDLLVVLSEVDSAGVSRPVSERYMRLKFDGDGGHGESSLVERQIELLDCAHVFRNGNKVRVMVAGGSHPRYLRNLGTGEVHGTGEKMEKAVHSVGHRAGAESRVVLPVT</sequence>